<evidence type="ECO:0000313" key="2">
    <source>
        <dbReference type="EMBL" id="EGT34399.1"/>
    </source>
</evidence>
<sequence>MRKLTSCLIILSLSCLLSSSEDVCPANLQKCKVEFHQLKKLLAAITNSPFAPTIPMLRKLEEFHKAANECSVCNETFLDFETVTIKVISRPYQFEKECLLPTLKALALSQKHCARSFDFFEEVSSNTSVFHNQEAKDCFLAAMKDITNEGCPKRLYNVFDENYTQIMEGYTIYSYFPYTLKFQKIQCVAESGFQSLYDRINVENSTTLEITKEFGKWRRCDINLLVPFRF</sequence>
<dbReference type="PROSITE" id="PS51257">
    <property type="entry name" value="PROKAR_LIPOPROTEIN"/>
    <property type="match status" value="1"/>
</dbReference>
<dbReference type="Proteomes" id="UP000008068">
    <property type="component" value="Unassembled WGS sequence"/>
</dbReference>
<proteinExistence type="predicted"/>
<reference evidence="3" key="1">
    <citation type="submission" date="2011-07" db="EMBL/GenBank/DDBJ databases">
        <authorList>
            <consortium name="Caenorhabditis brenneri Sequencing and Analysis Consortium"/>
            <person name="Wilson R.K."/>
        </authorList>
    </citation>
    <scope>NUCLEOTIDE SEQUENCE [LARGE SCALE GENOMIC DNA]</scope>
    <source>
        <strain evidence="3">PB2801</strain>
    </source>
</reference>
<keyword evidence="1" id="KW-0732">Signal</keyword>
<evidence type="ECO:0000313" key="3">
    <source>
        <dbReference type="Proteomes" id="UP000008068"/>
    </source>
</evidence>
<protein>
    <recommendedName>
        <fullName evidence="4">DUF19 domain-containing protein</fullName>
    </recommendedName>
</protein>
<keyword evidence="3" id="KW-1185">Reference proteome</keyword>
<evidence type="ECO:0008006" key="4">
    <source>
        <dbReference type="Google" id="ProtNLM"/>
    </source>
</evidence>
<evidence type="ECO:0000256" key="1">
    <source>
        <dbReference type="SAM" id="SignalP"/>
    </source>
</evidence>
<dbReference type="InParanoid" id="G0NN01"/>
<accession>G0NN01</accession>
<gene>
    <name evidence="2" type="ORF">CAEBREN_10160</name>
</gene>
<name>G0NN01_CAEBE</name>
<organism evidence="3">
    <name type="scientific">Caenorhabditis brenneri</name>
    <name type="common">Nematode worm</name>
    <dbReference type="NCBI Taxonomy" id="135651"/>
    <lineage>
        <taxon>Eukaryota</taxon>
        <taxon>Metazoa</taxon>
        <taxon>Ecdysozoa</taxon>
        <taxon>Nematoda</taxon>
        <taxon>Chromadorea</taxon>
        <taxon>Rhabditida</taxon>
        <taxon>Rhabditina</taxon>
        <taxon>Rhabditomorpha</taxon>
        <taxon>Rhabditoidea</taxon>
        <taxon>Rhabditidae</taxon>
        <taxon>Peloderinae</taxon>
        <taxon>Caenorhabditis</taxon>
    </lineage>
</organism>
<feature type="signal peptide" evidence="1">
    <location>
        <begin position="1"/>
        <end position="20"/>
    </location>
</feature>
<feature type="chain" id="PRO_5003405562" description="DUF19 domain-containing protein" evidence="1">
    <location>
        <begin position="21"/>
        <end position="230"/>
    </location>
</feature>
<dbReference type="EMBL" id="GL379912">
    <property type="protein sequence ID" value="EGT34399.1"/>
    <property type="molecule type" value="Genomic_DNA"/>
</dbReference>
<dbReference type="HOGENOM" id="CLU_1205677_0_0_1"/>
<dbReference type="AlphaFoldDB" id="G0NN01"/>